<feature type="chain" id="PRO_5045307060" description="Peptidylprolyl isomerase" evidence="1">
    <location>
        <begin position="27"/>
        <end position="368"/>
    </location>
</feature>
<dbReference type="Proteomes" id="UP001059934">
    <property type="component" value="Chromosome"/>
</dbReference>
<dbReference type="EMBL" id="CP103416">
    <property type="protein sequence ID" value="UVW35810.1"/>
    <property type="molecule type" value="Genomic_DNA"/>
</dbReference>
<name>A0ABY5TQ01_9GAMM</name>
<evidence type="ECO:0000256" key="1">
    <source>
        <dbReference type="SAM" id="SignalP"/>
    </source>
</evidence>
<keyword evidence="1" id="KW-0732">Signal</keyword>
<organism evidence="2 3">
    <name type="scientific">SAR92 clade bacterium H455</name>
    <dbReference type="NCBI Taxonomy" id="2974818"/>
    <lineage>
        <taxon>Bacteria</taxon>
        <taxon>Pseudomonadati</taxon>
        <taxon>Pseudomonadota</taxon>
        <taxon>Gammaproteobacteria</taxon>
        <taxon>Cellvibrionales</taxon>
        <taxon>Porticoccaceae</taxon>
        <taxon>SAR92 clade</taxon>
    </lineage>
</organism>
<reference evidence="2" key="1">
    <citation type="submission" date="2022-08" db="EMBL/GenBank/DDBJ databases">
        <title>Catabolic pathway analysis in culturable SAR92 clade bacteria reveals their overlooked roles in DMSP degradation in coastal seas.</title>
        <authorList>
            <person name="He X."/>
            <person name="Zhang X."/>
            <person name="Zhang Y."/>
        </authorList>
    </citation>
    <scope>NUCLEOTIDE SEQUENCE</scope>
    <source>
        <strain evidence="2">H455</strain>
    </source>
</reference>
<proteinExistence type="predicted"/>
<sequence length="368" mass="41028">MKFKIILALSLLLNLAAICFLYTANAEDDVAADTDSAASVVDPSGDAAPQIEAGAVAHTYQYSDLRQLRTIGLSDEQARMLILQELMTQNSARSQQFDDQYWQAKSADRLARQIESKIEGEKSLRSTMASLFAGQGYTQKSLGQGFSPLVSQSFLSARDQIALREYQLRSKKLSIADELAASVDELVRAEVLTENGALEYRMRYSSLAARLLESGVRFTEQNFRDSYMALAPIYNSQQGYAFDASTLMAQRNKLKQLMGDNDGLKILANLDNRFVQLKAAGERYYLNDDQILSAYKIISDGEEQMIEGYFVRKSNPQQGIQMIRDASLYREQKLTEYLGEDISRSLMRAFTSARPDPTTPAGILLSGS</sequence>
<protein>
    <recommendedName>
        <fullName evidence="4">Peptidylprolyl isomerase</fullName>
    </recommendedName>
</protein>
<gene>
    <name evidence="2" type="ORF">NYF23_04155</name>
</gene>
<evidence type="ECO:0000313" key="3">
    <source>
        <dbReference type="Proteomes" id="UP001059934"/>
    </source>
</evidence>
<evidence type="ECO:0000313" key="2">
    <source>
        <dbReference type="EMBL" id="UVW35810.1"/>
    </source>
</evidence>
<feature type="signal peptide" evidence="1">
    <location>
        <begin position="1"/>
        <end position="26"/>
    </location>
</feature>
<accession>A0ABY5TQ01</accession>
<evidence type="ECO:0008006" key="4">
    <source>
        <dbReference type="Google" id="ProtNLM"/>
    </source>
</evidence>
<keyword evidence="3" id="KW-1185">Reference proteome</keyword>